<gene>
    <name evidence="1" type="ORF">KI387_036727</name>
</gene>
<evidence type="ECO:0000313" key="1">
    <source>
        <dbReference type="EMBL" id="KAH9308816.1"/>
    </source>
</evidence>
<organism evidence="1 2">
    <name type="scientific">Taxus chinensis</name>
    <name type="common">Chinese yew</name>
    <name type="synonym">Taxus wallichiana var. chinensis</name>
    <dbReference type="NCBI Taxonomy" id="29808"/>
    <lineage>
        <taxon>Eukaryota</taxon>
        <taxon>Viridiplantae</taxon>
        <taxon>Streptophyta</taxon>
        <taxon>Embryophyta</taxon>
        <taxon>Tracheophyta</taxon>
        <taxon>Spermatophyta</taxon>
        <taxon>Pinopsida</taxon>
        <taxon>Pinidae</taxon>
        <taxon>Conifers II</taxon>
        <taxon>Cupressales</taxon>
        <taxon>Taxaceae</taxon>
        <taxon>Taxus</taxon>
    </lineage>
</organism>
<name>A0AA38FRC1_TAXCH</name>
<keyword evidence="2" id="KW-1185">Reference proteome</keyword>
<protein>
    <submittedName>
        <fullName evidence="1">Uncharacterized protein</fullName>
    </submittedName>
</protein>
<dbReference type="EMBL" id="JAHRHJ020000007">
    <property type="protein sequence ID" value="KAH9308816.1"/>
    <property type="molecule type" value="Genomic_DNA"/>
</dbReference>
<evidence type="ECO:0000313" key="2">
    <source>
        <dbReference type="Proteomes" id="UP000824469"/>
    </source>
</evidence>
<comment type="caution">
    <text evidence="1">The sequence shown here is derived from an EMBL/GenBank/DDBJ whole genome shotgun (WGS) entry which is preliminary data.</text>
</comment>
<sequence length="63" mass="7392">MILRTWYGTKVTIRVESICHNHVKPYTVKPINENYAICDLEEEDADHEPTAIIEEFLDMVLDE</sequence>
<dbReference type="AlphaFoldDB" id="A0AA38FRC1"/>
<accession>A0AA38FRC1</accession>
<reference evidence="1 2" key="1">
    <citation type="journal article" date="2021" name="Nat. Plants">
        <title>The Taxus genome provides insights into paclitaxel biosynthesis.</title>
        <authorList>
            <person name="Xiong X."/>
            <person name="Gou J."/>
            <person name="Liao Q."/>
            <person name="Li Y."/>
            <person name="Zhou Q."/>
            <person name="Bi G."/>
            <person name="Li C."/>
            <person name="Du R."/>
            <person name="Wang X."/>
            <person name="Sun T."/>
            <person name="Guo L."/>
            <person name="Liang H."/>
            <person name="Lu P."/>
            <person name="Wu Y."/>
            <person name="Zhang Z."/>
            <person name="Ro D.K."/>
            <person name="Shang Y."/>
            <person name="Huang S."/>
            <person name="Yan J."/>
        </authorList>
    </citation>
    <scope>NUCLEOTIDE SEQUENCE [LARGE SCALE GENOMIC DNA]</scope>
    <source>
        <strain evidence="1">Ta-2019</strain>
    </source>
</reference>
<proteinExistence type="predicted"/>
<dbReference type="Proteomes" id="UP000824469">
    <property type="component" value="Unassembled WGS sequence"/>
</dbReference>
<feature type="non-terminal residue" evidence="1">
    <location>
        <position position="63"/>
    </location>
</feature>